<dbReference type="GO" id="GO:0005730">
    <property type="term" value="C:nucleolus"/>
    <property type="evidence" value="ECO:0007669"/>
    <property type="project" value="UniProtKB-SubCell"/>
</dbReference>
<evidence type="ECO:0000313" key="10">
    <source>
        <dbReference type="Proteomes" id="UP000033140"/>
    </source>
</evidence>
<dbReference type="RefSeq" id="XP_019022917.1">
    <property type="nucleotide sequence ID" value="XM_019170262.1"/>
</dbReference>
<protein>
    <recommendedName>
        <fullName evidence="6">PinX1-related protein 1</fullName>
    </recommendedName>
</protein>
<dbReference type="SMART" id="SM00443">
    <property type="entry name" value="G_patch"/>
    <property type="match status" value="1"/>
</dbReference>
<organism evidence="9 10">
    <name type="scientific">Saitoella complicata (strain BCRC 22490 / CBS 7301 / JCM 7358 / NBRC 10748 / NRRL Y-17804)</name>
    <dbReference type="NCBI Taxonomy" id="698492"/>
    <lineage>
        <taxon>Eukaryota</taxon>
        <taxon>Fungi</taxon>
        <taxon>Dikarya</taxon>
        <taxon>Ascomycota</taxon>
        <taxon>Taphrinomycotina</taxon>
        <taxon>Taphrinomycotina incertae sedis</taxon>
        <taxon>Saitoella</taxon>
    </lineage>
</organism>
<evidence type="ECO:0000256" key="3">
    <source>
        <dbReference type="ARBA" id="ARBA00022552"/>
    </source>
</evidence>
<evidence type="ECO:0000256" key="5">
    <source>
        <dbReference type="ARBA" id="ARBA00038007"/>
    </source>
</evidence>
<dbReference type="InterPro" id="IPR000467">
    <property type="entry name" value="G_patch_dom"/>
</dbReference>
<comment type="caution">
    <text evidence="9">The sequence shown here is derived from an EMBL/GenBank/DDBJ whole genome shotgun (WGS) entry which is preliminary data.</text>
</comment>
<gene>
    <name evidence="9" type="ORF">G7K_5493-t1</name>
</gene>
<dbReference type="GO" id="GO:0006364">
    <property type="term" value="P:rRNA processing"/>
    <property type="evidence" value="ECO:0007669"/>
    <property type="project" value="UniProtKB-KW"/>
</dbReference>
<evidence type="ECO:0000256" key="2">
    <source>
        <dbReference type="ARBA" id="ARBA00022517"/>
    </source>
</evidence>
<dbReference type="PANTHER" id="PTHR23149">
    <property type="entry name" value="G PATCH DOMAIN CONTAINING PROTEIN"/>
    <property type="match status" value="1"/>
</dbReference>
<evidence type="ECO:0000256" key="6">
    <source>
        <dbReference type="ARBA" id="ARBA00041961"/>
    </source>
</evidence>
<dbReference type="GO" id="GO:0003676">
    <property type="term" value="F:nucleic acid binding"/>
    <property type="evidence" value="ECO:0007669"/>
    <property type="project" value="InterPro"/>
</dbReference>
<evidence type="ECO:0000256" key="7">
    <source>
        <dbReference type="SAM" id="MobiDB-lite"/>
    </source>
</evidence>
<sequence>MGLAGPRNKQRIGEDPRNTRWGNDTNKFGFKLMSNMGWNSGDGLGKNRHGRSINIKVTAKDNTLGLGAKQGAVNDWTGLSAFNDMFKRLNGVDVQEKEKHKKKMGDLKVGEVYVLGGGGLKNYLGSGMRFVKGETYTTEMSKENFAKRGLATTAEEAEAGASSSGSESEEEEEEEKADTPEPAPKKRKRSASVSSASSSSSSEEEEEPAKKSKKSKKSKKPEDPEKAVKKAAKAVRKAEKVAKKEAKALKKAAKKAKKEGKTLSVKVETVVTAPKGHRLAHRAKFMRQKKAAFGDADRMAEILGIKA</sequence>
<evidence type="ECO:0000256" key="4">
    <source>
        <dbReference type="ARBA" id="ARBA00023242"/>
    </source>
</evidence>
<keyword evidence="4" id="KW-0539">Nucleus</keyword>
<comment type="similarity">
    <text evidence="5">Belongs to the PINX1 family.</text>
</comment>
<reference evidence="9 10" key="3">
    <citation type="journal article" date="2015" name="Genome Announc.">
        <title>Draft Genome Sequence of the Archiascomycetous Yeast Saitoella complicata.</title>
        <authorList>
            <person name="Yamauchi K."/>
            <person name="Kondo S."/>
            <person name="Hamamoto M."/>
            <person name="Takahashi Y."/>
            <person name="Ogura Y."/>
            <person name="Hayashi T."/>
            <person name="Nishida H."/>
        </authorList>
    </citation>
    <scope>NUCLEOTIDE SEQUENCE [LARGE SCALE GENOMIC DNA]</scope>
    <source>
        <strain evidence="9 10">NRRL Y-17804</strain>
    </source>
</reference>
<reference evidence="9 10" key="2">
    <citation type="journal article" date="2014" name="J. Gen. Appl. Microbiol.">
        <title>The early diverging ascomycetous budding yeast Saitoella complicata has three histone deacetylases belonging to the Clr6, Hos2, and Rpd3 lineages.</title>
        <authorList>
            <person name="Nishida H."/>
            <person name="Matsumoto T."/>
            <person name="Kondo S."/>
            <person name="Hamamoto M."/>
            <person name="Yoshikawa H."/>
        </authorList>
    </citation>
    <scope>NUCLEOTIDE SEQUENCE [LARGE SCALE GENOMIC DNA]</scope>
    <source>
        <strain evidence="9 10">NRRL Y-17804</strain>
    </source>
</reference>
<dbReference type="EMBL" id="BACD03000045">
    <property type="protein sequence ID" value="GAO51391.1"/>
    <property type="molecule type" value="Genomic_DNA"/>
</dbReference>
<dbReference type="PANTHER" id="PTHR23149:SF31">
    <property type="entry name" value="PROTEIN PXR1"/>
    <property type="match status" value="1"/>
</dbReference>
<evidence type="ECO:0000313" key="9">
    <source>
        <dbReference type="EMBL" id="GAO51391.1"/>
    </source>
</evidence>
<dbReference type="STRING" id="698492.A0A0E9NNZ7"/>
<keyword evidence="10" id="KW-1185">Reference proteome</keyword>
<keyword evidence="3" id="KW-0698">rRNA processing</keyword>
<dbReference type="InterPro" id="IPR050656">
    <property type="entry name" value="PINX1"/>
</dbReference>
<dbReference type="Pfam" id="PF01585">
    <property type="entry name" value="G-patch"/>
    <property type="match status" value="1"/>
</dbReference>
<feature type="region of interest" description="Disordered" evidence="7">
    <location>
        <begin position="1"/>
        <end position="25"/>
    </location>
</feature>
<keyword evidence="2" id="KW-0690">Ribosome biogenesis</keyword>
<name>A0A0E9NNZ7_SAICN</name>
<feature type="region of interest" description="Disordered" evidence="7">
    <location>
        <begin position="153"/>
        <end position="242"/>
    </location>
</feature>
<accession>A0A0E9NNZ7</accession>
<evidence type="ECO:0000259" key="8">
    <source>
        <dbReference type="PROSITE" id="PS50174"/>
    </source>
</evidence>
<feature type="domain" description="G-patch" evidence="8">
    <location>
        <begin position="25"/>
        <end position="71"/>
    </location>
</feature>
<feature type="compositionally biased region" description="Low complexity" evidence="7">
    <location>
        <begin position="191"/>
        <end position="201"/>
    </location>
</feature>
<dbReference type="AlphaFoldDB" id="A0A0E9NNZ7"/>
<dbReference type="OrthoDB" id="29523at2759"/>
<feature type="compositionally biased region" description="Low complexity" evidence="7">
    <location>
        <begin position="153"/>
        <end position="166"/>
    </location>
</feature>
<comment type="subcellular location">
    <subcellularLocation>
        <location evidence="1">Nucleus</location>
        <location evidence="1">Nucleolus</location>
    </subcellularLocation>
</comment>
<dbReference type="Proteomes" id="UP000033140">
    <property type="component" value="Unassembled WGS sequence"/>
</dbReference>
<evidence type="ECO:0000256" key="1">
    <source>
        <dbReference type="ARBA" id="ARBA00004604"/>
    </source>
</evidence>
<dbReference type="PROSITE" id="PS50174">
    <property type="entry name" value="G_PATCH"/>
    <property type="match status" value="1"/>
</dbReference>
<dbReference type="OMA" id="PCWDQSS"/>
<proteinExistence type="inferred from homology"/>
<reference evidence="9 10" key="1">
    <citation type="journal article" date="2011" name="J. Gen. Appl. Microbiol.">
        <title>Draft genome sequencing of the enigmatic yeast Saitoella complicata.</title>
        <authorList>
            <person name="Nishida H."/>
            <person name="Hamamoto M."/>
            <person name="Sugiyama J."/>
        </authorList>
    </citation>
    <scope>NUCLEOTIDE SEQUENCE [LARGE SCALE GENOMIC DNA]</scope>
    <source>
        <strain evidence="9 10">NRRL Y-17804</strain>
    </source>
</reference>
<feature type="compositionally biased region" description="Acidic residues" evidence="7">
    <location>
        <begin position="167"/>
        <end position="176"/>
    </location>
</feature>